<gene>
    <name evidence="2" type="ORF">POTOM_061247</name>
</gene>
<comment type="function">
    <text evidence="1">Component of the exocyst complex involved in the docking of exocytic vesicles with fusion sites on the plasma membrane.</text>
</comment>
<evidence type="ECO:0000256" key="1">
    <source>
        <dbReference type="RuleBase" id="RU367079"/>
    </source>
</evidence>
<evidence type="ECO:0000313" key="2">
    <source>
        <dbReference type="EMBL" id="KAG6736059.1"/>
    </source>
</evidence>
<dbReference type="GO" id="GO:0090522">
    <property type="term" value="P:vesicle tethering involved in exocytosis"/>
    <property type="evidence" value="ECO:0007669"/>
    <property type="project" value="UniProtKB-UniRule"/>
</dbReference>
<dbReference type="Proteomes" id="UP000886885">
    <property type="component" value="Unassembled WGS sequence"/>
</dbReference>
<dbReference type="InterPro" id="IPR039682">
    <property type="entry name" value="Sec8/EXOC4"/>
</dbReference>
<dbReference type="GO" id="GO:0006893">
    <property type="term" value="P:Golgi to plasma membrane transport"/>
    <property type="evidence" value="ECO:0007669"/>
    <property type="project" value="TreeGrafter"/>
</dbReference>
<accession>A0A8X8C1C6</accession>
<dbReference type="PANTHER" id="PTHR14146">
    <property type="entry name" value="EXOCYST COMPLEX COMPONENT 4"/>
    <property type="match status" value="1"/>
</dbReference>
<sequence>MSHLQENLIHDDNKLILLASLSDSLEYVADSIERQVHLVRAINALTYVRFCLIYRLGKITSRSPNQVANNGKTLASFADDYRKLANDCLKVLRLEMQLETIFHMQITRRDEEMAPFVAGVKQNYIFGGICSIATSASIKVRISTLENLADFDALADMKSINLLEFNKYVEIQLRWNRYINLLKVNVSGRETPPDAQDRVLYILSH</sequence>
<keyword evidence="1" id="KW-0813">Transport</keyword>
<dbReference type="EMBL" id="JAAWWB010001403">
    <property type="protein sequence ID" value="KAG6736059.1"/>
    <property type="molecule type" value="Genomic_DNA"/>
</dbReference>
<keyword evidence="1" id="KW-0653">Protein transport</keyword>
<organism evidence="2 3">
    <name type="scientific">Populus tomentosa</name>
    <name type="common">Chinese white poplar</name>
    <dbReference type="NCBI Taxonomy" id="118781"/>
    <lineage>
        <taxon>Eukaryota</taxon>
        <taxon>Viridiplantae</taxon>
        <taxon>Streptophyta</taxon>
        <taxon>Embryophyta</taxon>
        <taxon>Tracheophyta</taxon>
        <taxon>Spermatophyta</taxon>
        <taxon>Magnoliopsida</taxon>
        <taxon>eudicotyledons</taxon>
        <taxon>Gunneridae</taxon>
        <taxon>Pentapetalae</taxon>
        <taxon>rosids</taxon>
        <taxon>fabids</taxon>
        <taxon>Malpighiales</taxon>
        <taxon>Salicaceae</taxon>
        <taxon>Saliceae</taxon>
        <taxon>Populus</taxon>
    </lineage>
</organism>
<dbReference type="OrthoDB" id="272977at2759"/>
<dbReference type="GO" id="GO:0000145">
    <property type="term" value="C:exocyst"/>
    <property type="evidence" value="ECO:0007669"/>
    <property type="project" value="UniProtKB-UniRule"/>
</dbReference>
<comment type="similarity">
    <text evidence="1">Belongs to the SEC8 family.</text>
</comment>
<reference evidence="2" key="1">
    <citation type="journal article" date="2020" name="bioRxiv">
        <title>Hybrid origin of Populus tomentosa Carr. identified through genome sequencing and phylogenomic analysis.</title>
        <authorList>
            <person name="An X."/>
            <person name="Gao K."/>
            <person name="Chen Z."/>
            <person name="Li J."/>
            <person name="Yang X."/>
            <person name="Yang X."/>
            <person name="Zhou J."/>
            <person name="Guo T."/>
            <person name="Zhao T."/>
            <person name="Huang S."/>
            <person name="Miao D."/>
            <person name="Khan W.U."/>
            <person name="Rao P."/>
            <person name="Ye M."/>
            <person name="Lei B."/>
            <person name="Liao W."/>
            <person name="Wang J."/>
            <person name="Ji L."/>
            <person name="Li Y."/>
            <person name="Guo B."/>
            <person name="Mustafa N.S."/>
            <person name="Li S."/>
            <person name="Yun Q."/>
            <person name="Keller S.R."/>
            <person name="Mao J."/>
            <person name="Zhang R."/>
            <person name="Strauss S.H."/>
        </authorList>
    </citation>
    <scope>NUCLEOTIDE SEQUENCE</scope>
    <source>
        <strain evidence="2">GM15</strain>
        <tissue evidence="2">Leaf</tissue>
    </source>
</reference>
<evidence type="ECO:0000313" key="3">
    <source>
        <dbReference type="Proteomes" id="UP000886885"/>
    </source>
</evidence>
<dbReference type="GO" id="GO:0006612">
    <property type="term" value="P:protein targeting to membrane"/>
    <property type="evidence" value="ECO:0007669"/>
    <property type="project" value="UniProtKB-UniRule"/>
</dbReference>
<dbReference type="AlphaFoldDB" id="A0A8X8C1C6"/>
<comment type="caution">
    <text evidence="2">The sequence shown here is derived from an EMBL/GenBank/DDBJ whole genome shotgun (WGS) entry which is preliminary data.</text>
</comment>
<keyword evidence="3" id="KW-1185">Reference proteome</keyword>
<name>A0A8X8C1C6_POPTO</name>
<dbReference type="GO" id="GO:0015031">
    <property type="term" value="P:protein transport"/>
    <property type="evidence" value="ECO:0007669"/>
    <property type="project" value="UniProtKB-KW"/>
</dbReference>
<keyword evidence="1" id="KW-0268">Exocytosis</keyword>
<protein>
    <recommendedName>
        <fullName evidence="1">Exocyst complex component Sec8</fullName>
    </recommendedName>
</protein>
<proteinExistence type="inferred from homology"/>
<dbReference type="PANTHER" id="PTHR14146:SF0">
    <property type="entry name" value="EXOCYST COMPLEX COMPONENT 4"/>
    <property type="match status" value="1"/>
</dbReference>